<evidence type="ECO:0000256" key="1">
    <source>
        <dbReference type="SAM" id="MobiDB-lite"/>
    </source>
</evidence>
<dbReference type="InterPro" id="IPR011333">
    <property type="entry name" value="SKP1/BTB/POZ_sf"/>
</dbReference>
<dbReference type="WBParaSite" id="SVE_0016600.1">
    <property type="protein sequence ID" value="SVE_0016600.1"/>
    <property type="gene ID" value="SVE_0016600"/>
</dbReference>
<accession>A0A0K0EUH2</accession>
<organism evidence="3 4">
    <name type="scientific">Strongyloides venezuelensis</name>
    <name type="common">Threadworm</name>
    <dbReference type="NCBI Taxonomy" id="75913"/>
    <lineage>
        <taxon>Eukaryota</taxon>
        <taxon>Metazoa</taxon>
        <taxon>Ecdysozoa</taxon>
        <taxon>Nematoda</taxon>
        <taxon>Chromadorea</taxon>
        <taxon>Rhabditida</taxon>
        <taxon>Tylenchina</taxon>
        <taxon>Panagrolaimomorpha</taxon>
        <taxon>Strongyloidoidea</taxon>
        <taxon>Strongyloididae</taxon>
        <taxon>Strongyloides</taxon>
    </lineage>
</organism>
<keyword evidence="3" id="KW-1185">Reference proteome</keyword>
<protein>
    <submittedName>
        <fullName evidence="4">BTB_2 domain-containing protein</fullName>
    </submittedName>
</protein>
<reference evidence="3" key="1">
    <citation type="submission" date="2014-07" db="EMBL/GenBank/DDBJ databases">
        <authorList>
            <person name="Martin A.A"/>
            <person name="De Silva N."/>
        </authorList>
    </citation>
    <scope>NUCLEOTIDE SEQUENCE</scope>
</reference>
<dbReference type="AlphaFoldDB" id="A0A0K0EUH2"/>
<proteinExistence type="predicted"/>
<dbReference type="InterPro" id="IPR003131">
    <property type="entry name" value="T1-type_BTB"/>
</dbReference>
<dbReference type="Gene3D" id="3.30.710.10">
    <property type="entry name" value="Potassium Channel Kv1.1, Chain A"/>
    <property type="match status" value="1"/>
</dbReference>
<dbReference type="Proteomes" id="UP000035680">
    <property type="component" value="Unassembled WGS sequence"/>
</dbReference>
<feature type="domain" description="Potassium channel tetramerisation-type BTB" evidence="2">
    <location>
        <begin position="5"/>
        <end position="74"/>
    </location>
</feature>
<dbReference type="STRING" id="75913.A0A0K0EUH2"/>
<evidence type="ECO:0000259" key="2">
    <source>
        <dbReference type="Pfam" id="PF02214"/>
    </source>
</evidence>
<dbReference type="SUPFAM" id="SSF54695">
    <property type="entry name" value="POZ domain"/>
    <property type="match status" value="1"/>
</dbReference>
<feature type="region of interest" description="Disordered" evidence="1">
    <location>
        <begin position="83"/>
        <end position="106"/>
    </location>
</feature>
<dbReference type="GO" id="GO:0051260">
    <property type="term" value="P:protein homooligomerization"/>
    <property type="evidence" value="ECO:0007669"/>
    <property type="project" value="InterPro"/>
</dbReference>
<evidence type="ECO:0000313" key="4">
    <source>
        <dbReference type="WBParaSite" id="SVE_0016600.1"/>
    </source>
</evidence>
<evidence type="ECO:0000313" key="3">
    <source>
        <dbReference type="Proteomes" id="UP000035680"/>
    </source>
</evidence>
<sequence>MDKIIQLNVGGQRIDTYLRTLVADKSFIHHEAFKSLTDEKANPDLPKDKDGHYFIDDNPDEFLKKLNYARTLVQKEHGSTFKVKAAPSAEGHSPSTDKKNAFTFWK</sequence>
<reference evidence="4" key="2">
    <citation type="submission" date="2015-08" db="UniProtKB">
        <authorList>
            <consortium name="WormBaseParasite"/>
        </authorList>
    </citation>
    <scope>IDENTIFICATION</scope>
</reference>
<dbReference type="Pfam" id="PF02214">
    <property type="entry name" value="BTB_2"/>
    <property type="match status" value="1"/>
</dbReference>
<name>A0A0K0EUH2_STRVS</name>